<reference evidence="2 3" key="1">
    <citation type="submission" date="2020-07" db="EMBL/GenBank/DDBJ databases">
        <title>Sequencing the genomes of 1000 actinobacteria strains.</title>
        <authorList>
            <person name="Klenk H.-P."/>
        </authorList>
    </citation>
    <scope>NUCLEOTIDE SEQUENCE [LARGE SCALE GENOMIC DNA]</scope>
    <source>
        <strain evidence="2 3">DSM 45772</strain>
    </source>
</reference>
<accession>A0A7Y9DZG8</accession>
<dbReference type="Proteomes" id="UP000535890">
    <property type="component" value="Unassembled WGS sequence"/>
</dbReference>
<evidence type="ECO:0000313" key="2">
    <source>
        <dbReference type="EMBL" id="NYD38210.1"/>
    </source>
</evidence>
<feature type="compositionally biased region" description="Low complexity" evidence="1">
    <location>
        <begin position="17"/>
        <end position="28"/>
    </location>
</feature>
<name>A0A7Y9DZG8_9PSEU</name>
<evidence type="ECO:0000313" key="3">
    <source>
        <dbReference type="Proteomes" id="UP000535890"/>
    </source>
</evidence>
<dbReference type="RefSeq" id="WP_179795689.1">
    <property type="nucleotide sequence ID" value="NZ_BAABHP010000020.1"/>
</dbReference>
<evidence type="ECO:0000256" key="1">
    <source>
        <dbReference type="SAM" id="MobiDB-lite"/>
    </source>
</evidence>
<comment type="caution">
    <text evidence="2">The sequence shown here is derived from an EMBL/GenBank/DDBJ whole genome shotgun (WGS) entry which is preliminary data.</text>
</comment>
<feature type="compositionally biased region" description="Basic and acidic residues" evidence="1">
    <location>
        <begin position="1"/>
        <end position="12"/>
    </location>
</feature>
<dbReference type="EMBL" id="JACCBN010000001">
    <property type="protein sequence ID" value="NYD38210.1"/>
    <property type="molecule type" value="Genomic_DNA"/>
</dbReference>
<protein>
    <submittedName>
        <fullName evidence="2">Uncharacterized protein</fullName>
    </submittedName>
</protein>
<keyword evidence="3" id="KW-1185">Reference proteome</keyword>
<gene>
    <name evidence="2" type="ORF">BJ983_004312</name>
</gene>
<feature type="compositionally biased region" description="Pro residues" evidence="1">
    <location>
        <begin position="29"/>
        <end position="41"/>
    </location>
</feature>
<feature type="region of interest" description="Disordered" evidence="1">
    <location>
        <begin position="1"/>
        <end position="46"/>
    </location>
</feature>
<dbReference type="AlphaFoldDB" id="A0A7Y9DZG8"/>
<proteinExistence type="predicted"/>
<sequence length="633" mass="66247">MTAMSERSRTGDDVPGPTETATADAPAPDAAPPAPAAPLPPHRAVLDRLDDGPLVVTGLDGEHRTALVEGLRGAGRRVRVVAPTPALARSWRAALGEEPLRSHRVAAGVVGSVEEIAEQLAATPQDAWLTELLGPDDPLDPPTATGPTPPLDAADLATLRRLLVAEHGEPGRPGARTLDPARRHQVLPPPAELPPEPHVDQLAAELLDVAGPAGSPGREASRPLIAALACLPPDAAAALGPALVRIDGAVVALGRRGEDAAWARATLDAVLDGRAASAWARATTAFVAIDRVPELDRGSGSAQVRVTDDAVDPAAAASTFDALAAFLTAGGSLRRMFKSDEQRAVEALLPGLAINRVDPLSAEGAAAVADHLRLRHVEATVAAALAPLGRVLRPAEQRALVVHRLLSLGEIARRVADVLDAVGVLRGLLVGLPAEVRPSTDSLPAVGRIVATGRRLTARPSADLARRELGDVVARLQDGRLPAEQAPELRATLAALLRLDVEGYAVAADAVDATREEQRDLLRSDRLAARLAEWPALLEALDADTSDATWVPREERWSAAWSYRRAVAWLARRDPVDSVVTVPALHGDTTGVDLLVVGPLRDEVPAGFDLPERVADLPGCPDDGLRLLVLPTA</sequence>
<organism evidence="2 3">
    <name type="scientific">Actinomycetospora corticicola</name>
    <dbReference type="NCBI Taxonomy" id="663602"/>
    <lineage>
        <taxon>Bacteria</taxon>
        <taxon>Bacillati</taxon>
        <taxon>Actinomycetota</taxon>
        <taxon>Actinomycetes</taxon>
        <taxon>Pseudonocardiales</taxon>
        <taxon>Pseudonocardiaceae</taxon>
        <taxon>Actinomycetospora</taxon>
    </lineage>
</organism>